<evidence type="ECO:0000313" key="1">
    <source>
        <dbReference type="EMBL" id="KAF6422822.1"/>
    </source>
</evidence>
<proteinExistence type="predicted"/>
<sequence>MLALPIPLSLIHASKNISRLRLFFLTVSATIGHREEGVELHWKLKGHQGSVEKLDTIVSPRPWPGCGTAPPVPCCQEQRSFESQPRMSGSGSRKKWRSDTLRHDITRLNLGPQTVRVPLSSTQRAQITNLGSDEEIIGRESVGCHGVRSRDNFNFSISCNYRPNYSPVWRRFSRSQRLRKTQAAVFSVMLNKIQHKEKGDML</sequence>
<keyword evidence="2" id="KW-1185">Reference proteome</keyword>
<organism evidence="1 2">
    <name type="scientific">Rousettus aegyptiacus</name>
    <name type="common">Egyptian fruit bat</name>
    <name type="synonym">Pteropus aegyptiacus</name>
    <dbReference type="NCBI Taxonomy" id="9407"/>
    <lineage>
        <taxon>Eukaryota</taxon>
        <taxon>Metazoa</taxon>
        <taxon>Chordata</taxon>
        <taxon>Craniata</taxon>
        <taxon>Vertebrata</taxon>
        <taxon>Euteleostomi</taxon>
        <taxon>Mammalia</taxon>
        <taxon>Eutheria</taxon>
        <taxon>Laurasiatheria</taxon>
        <taxon>Chiroptera</taxon>
        <taxon>Yinpterochiroptera</taxon>
        <taxon>Pteropodoidea</taxon>
        <taxon>Pteropodidae</taxon>
        <taxon>Rousettinae</taxon>
        <taxon>Rousettus</taxon>
    </lineage>
</organism>
<reference evidence="1 2" key="1">
    <citation type="journal article" date="2020" name="Nature">
        <title>Six reference-quality genomes reveal evolution of bat adaptations.</title>
        <authorList>
            <person name="Jebb D."/>
            <person name="Huang Z."/>
            <person name="Pippel M."/>
            <person name="Hughes G.M."/>
            <person name="Lavrichenko K."/>
            <person name="Devanna P."/>
            <person name="Winkler S."/>
            <person name="Jermiin L.S."/>
            <person name="Skirmuntt E.C."/>
            <person name="Katzourakis A."/>
            <person name="Burkitt-Gray L."/>
            <person name="Ray D.A."/>
            <person name="Sullivan K.A.M."/>
            <person name="Roscito J.G."/>
            <person name="Kirilenko B.M."/>
            <person name="Davalos L.M."/>
            <person name="Corthals A.P."/>
            <person name="Power M.L."/>
            <person name="Jones G."/>
            <person name="Ransome R.D."/>
            <person name="Dechmann D.K.N."/>
            <person name="Locatelli A.G."/>
            <person name="Puechmaille S.J."/>
            <person name="Fedrigo O."/>
            <person name="Jarvis E.D."/>
            <person name="Hiller M."/>
            <person name="Vernes S.C."/>
            <person name="Myers E.W."/>
            <person name="Teeling E.C."/>
        </authorList>
    </citation>
    <scope>NUCLEOTIDE SEQUENCE [LARGE SCALE GENOMIC DNA]</scope>
    <source>
        <strain evidence="1">MRouAeg1</strain>
        <tissue evidence="1">Muscle</tissue>
    </source>
</reference>
<evidence type="ECO:0000313" key="2">
    <source>
        <dbReference type="Proteomes" id="UP000593571"/>
    </source>
</evidence>
<dbReference type="EMBL" id="JACASE010000012">
    <property type="protein sequence ID" value="KAF6422822.1"/>
    <property type="molecule type" value="Genomic_DNA"/>
</dbReference>
<accession>A0A7J8DIT2</accession>
<gene>
    <name evidence="1" type="ORF">HJG63_008621</name>
</gene>
<protein>
    <submittedName>
        <fullName evidence="1">Uncharacterized protein</fullName>
    </submittedName>
</protein>
<dbReference type="Proteomes" id="UP000593571">
    <property type="component" value="Unassembled WGS sequence"/>
</dbReference>
<name>A0A7J8DIT2_ROUAE</name>
<dbReference type="AlphaFoldDB" id="A0A7J8DIT2"/>
<comment type="caution">
    <text evidence="1">The sequence shown here is derived from an EMBL/GenBank/DDBJ whole genome shotgun (WGS) entry which is preliminary data.</text>
</comment>